<dbReference type="SUPFAM" id="SSF55383">
    <property type="entry name" value="Copper amine oxidase, domain N"/>
    <property type="match status" value="1"/>
</dbReference>
<evidence type="ECO:0000313" key="2">
    <source>
        <dbReference type="EMBL" id="RLQ94775.1"/>
    </source>
</evidence>
<evidence type="ECO:0000259" key="1">
    <source>
        <dbReference type="PROSITE" id="PS51677"/>
    </source>
</evidence>
<dbReference type="Gene3D" id="3.20.20.370">
    <property type="entry name" value="Glycoside hydrolase/deacetylase"/>
    <property type="match status" value="1"/>
</dbReference>
<dbReference type="InterPro" id="IPR012854">
    <property type="entry name" value="Cu_amine_oxidase-like_N"/>
</dbReference>
<proteinExistence type="predicted"/>
<dbReference type="InterPro" id="IPR002509">
    <property type="entry name" value="NODB_dom"/>
</dbReference>
<name>A0A3L7JWS9_9BACI</name>
<dbReference type="InterPro" id="IPR050248">
    <property type="entry name" value="Polysacc_deacetylase_ArnD"/>
</dbReference>
<dbReference type="InterPro" id="IPR011330">
    <property type="entry name" value="Glyco_hydro/deAcase_b/a-brl"/>
</dbReference>
<feature type="domain" description="NodB homology" evidence="1">
    <location>
        <begin position="184"/>
        <end position="372"/>
    </location>
</feature>
<dbReference type="OrthoDB" id="258610at2"/>
<evidence type="ECO:0000313" key="3">
    <source>
        <dbReference type="Proteomes" id="UP000276770"/>
    </source>
</evidence>
<dbReference type="Gene3D" id="3.30.457.10">
    <property type="entry name" value="Copper amine oxidase-like, N-terminal domain"/>
    <property type="match status" value="1"/>
</dbReference>
<dbReference type="Proteomes" id="UP000276770">
    <property type="component" value="Unassembled WGS sequence"/>
</dbReference>
<dbReference type="AlphaFoldDB" id="A0A3L7JWS9"/>
<dbReference type="EMBL" id="RCVZ01000008">
    <property type="protein sequence ID" value="RLQ94775.1"/>
    <property type="molecule type" value="Genomic_DNA"/>
</dbReference>
<dbReference type="SUPFAM" id="SSF88713">
    <property type="entry name" value="Glycoside hydrolase/deacetylase"/>
    <property type="match status" value="1"/>
</dbReference>
<dbReference type="Pfam" id="PF01522">
    <property type="entry name" value="Polysacc_deac_1"/>
    <property type="match status" value="1"/>
</dbReference>
<dbReference type="GO" id="GO:0005975">
    <property type="term" value="P:carbohydrate metabolic process"/>
    <property type="evidence" value="ECO:0007669"/>
    <property type="project" value="InterPro"/>
</dbReference>
<gene>
    <name evidence="2" type="ORF">D9X91_12330</name>
</gene>
<reference evidence="2 3" key="1">
    <citation type="submission" date="2018-10" db="EMBL/GenBank/DDBJ databases">
        <title>Falsibacillus sp. genome draft.</title>
        <authorList>
            <person name="Shi S."/>
        </authorList>
    </citation>
    <scope>NUCLEOTIDE SEQUENCE [LARGE SCALE GENOMIC DNA]</scope>
    <source>
        <strain evidence="2 3">GY 10110</strain>
    </source>
</reference>
<dbReference type="GO" id="GO:0016810">
    <property type="term" value="F:hydrolase activity, acting on carbon-nitrogen (but not peptide) bonds"/>
    <property type="evidence" value="ECO:0007669"/>
    <property type="project" value="InterPro"/>
</dbReference>
<dbReference type="PROSITE" id="PS51677">
    <property type="entry name" value="NODB"/>
    <property type="match status" value="1"/>
</dbReference>
<dbReference type="PANTHER" id="PTHR10587">
    <property type="entry name" value="GLYCOSYL TRANSFERASE-RELATED"/>
    <property type="match status" value="1"/>
</dbReference>
<comment type="caution">
    <text evidence="2">The sequence shown here is derived from an EMBL/GenBank/DDBJ whole genome shotgun (WGS) entry which is preliminary data.</text>
</comment>
<dbReference type="RefSeq" id="WP_121680938.1">
    <property type="nucleotide sequence ID" value="NZ_RCVZ01000008.1"/>
</dbReference>
<dbReference type="Pfam" id="PF07833">
    <property type="entry name" value="Cu_amine_oxidN1"/>
    <property type="match status" value="1"/>
</dbReference>
<accession>A0A3L7JWS9</accession>
<organism evidence="2 3">
    <name type="scientific">Falsibacillus albus</name>
    <dbReference type="NCBI Taxonomy" id="2478915"/>
    <lineage>
        <taxon>Bacteria</taxon>
        <taxon>Bacillati</taxon>
        <taxon>Bacillota</taxon>
        <taxon>Bacilli</taxon>
        <taxon>Bacillales</taxon>
        <taxon>Bacillaceae</taxon>
        <taxon>Falsibacillus</taxon>
    </lineage>
</organism>
<dbReference type="CDD" id="cd10944">
    <property type="entry name" value="CE4_SmPgdA_like"/>
    <property type="match status" value="1"/>
</dbReference>
<keyword evidence="3" id="KW-1185">Reference proteome</keyword>
<sequence>MKKIKKILAAALLFVIAGTLLWSKASALEPVKMIAVGVNDRMAAFPDAKPYIKGSTAYVPIRFLGEAFGGNVTYDAKTNSVIYQNKEQKMIFDIRGQKIIYGQKIISCKIFDQNGRTYAELRLMGETLGYKVDYLSKHRVVRLYNSEPHLSHPGFISQWGSRIHDYIYSKGPVVVPPSKPASQKTVYLTFDDGPSKFTSELIAILNHNDIHATFFQIGQNVKEYPSAAKKVADNGNYIGIHTYTHDASKLYHGTAGFMNEVSMTQKLIKQTTGVATSLVRAPYGSKPYLTQAYRDQLAAGHYKLWDWDIDTRDWEVRDRSDLVLNNVKSGVVSIQHRSTKEPMVILMHEKSVTVSILQKVIDYLKTQGYTFEKYDPAHHIVKNFWNDKRL</sequence>
<dbReference type="InterPro" id="IPR036582">
    <property type="entry name" value="Mao_N_sf"/>
</dbReference>
<protein>
    <recommendedName>
        <fullName evidence="1">NodB homology domain-containing protein</fullName>
    </recommendedName>
</protein>
<dbReference type="PANTHER" id="PTHR10587:SF125">
    <property type="entry name" value="POLYSACCHARIDE DEACETYLASE YHEN-RELATED"/>
    <property type="match status" value="1"/>
</dbReference>